<comment type="pathway">
    <text evidence="1">Polyol metabolism; glycerol degradation via glycerol kinase pathway; sn-glycerol 3-phosphate from glycerol: step 1/1.</text>
</comment>
<dbReference type="GO" id="GO:0005829">
    <property type="term" value="C:cytosol"/>
    <property type="evidence" value="ECO:0007669"/>
    <property type="project" value="TreeGrafter"/>
</dbReference>
<accession>A0A0F8YH52</accession>
<evidence type="ECO:0000259" key="11">
    <source>
        <dbReference type="Pfam" id="PF00370"/>
    </source>
</evidence>
<keyword evidence="6" id="KW-0418">Kinase</keyword>
<evidence type="ECO:0000256" key="7">
    <source>
        <dbReference type="ARBA" id="ARBA00022798"/>
    </source>
</evidence>
<keyword evidence="5" id="KW-0547">Nucleotide-binding</keyword>
<evidence type="ECO:0000256" key="4">
    <source>
        <dbReference type="ARBA" id="ARBA00022679"/>
    </source>
</evidence>
<evidence type="ECO:0000256" key="6">
    <source>
        <dbReference type="ARBA" id="ARBA00022777"/>
    </source>
</evidence>
<dbReference type="AlphaFoldDB" id="A0A0F8YH52"/>
<evidence type="ECO:0000313" key="13">
    <source>
        <dbReference type="EMBL" id="KKK53499.1"/>
    </source>
</evidence>
<evidence type="ECO:0000256" key="10">
    <source>
        <dbReference type="ARBA" id="ARBA00052101"/>
    </source>
</evidence>
<dbReference type="PANTHER" id="PTHR10196:SF78">
    <property type="entry name" value="GLYCEROL KINASE"/>
    <property type="match status" value="1"/>
</dbReference>
<evidence type="ECO:0000256" key="2">
    <source>
        <dbReference type="ARBA" id="ARBA00009156"/>
    </source>
</evidence>
<dbReference type="Pfam" id="PF02782">
    <property type="entry name" value="FGGY_C"/>
    <property type="match status" value="1"/>
</dbReference>
<feature type="non-terminal residue" evidence="13">
    <location>
        <position position="1"/>
    </location>
</feature>
<keyword evidence="4" id="KW-0808">Transferase</keyword>
<comment type="similarity">
    <text evidence="2">Belongs to the FGGY kinase family.</text>
</comment>
<dbReference type="Gene3D" id="3.30.420.40">
    <property type="match status" value="2"/>
</dbReference>
<evidence type="ECO:0000256" key="3">
    <source>
        <dbReference type="ARBA" id="ARBA00012099"/>
    </source>
</evidence>
<evidence type="ECO:0000256" key="8">
    <source>
        <dbReference type="ARBA" id="ARBA00022840"/>
    </source>
</evidence>
<dbReference type="InterPro" id="IPR018484">
    <property type="entry name" value="FGGY_N"/>
</dbReference>
<keyword evidence="7" id="KW-0319">Glycerol metabolism</keyword>
<feature type="domain" description="Carbohydrate kinase FGGY N-terminal" evidence="11">
    <location>
        <begin position="1"/>
        <end position="67"/>
    </location>
</feature>
<proteinExistence type="inferred from homology"/>
<evidence type="ECO:0000256" key="9">
    <source>
        <dbReference type="ARBA" id="ARBA00043149"/>
    </source>
</evidence>
<dbReference type="InterPro" id="IPR043129">
    <property type="entry name" value="ATPase_NBD"/>
</dbReference>
<dbReference type="GO" id="GO:0019563">
    <property type="term" value="P:glycerol catabolic process"/>
    <property type="evidence" value="ECO:0007669"/>
    <property type="project" value="TreeGrafter"/>
</dbReference>
<dbReference type="PROSITE" id="PS00445">
    <property type="entry name" value="FGGY_KINASES_2"/>
    <property type="match status" value="1"/>
</dbReference>
<dbReference type="InterPro" id="IPR018483">
    <property type="entry name" value="Carb_kinase_FGGY_CS"/>
</dbReference>
<evidence type="ECO:0000256" key="1">
    <source>
        <dbReference type="ARBA" id="ARBA00005190"/>
    </source>
</evidence>
<gene>
    <name evidence="13" type="ORF">LCGC14_3094180</name>
</gene>
<organism evidence="13">
    <name type="scientific">marine sediment metagenome</name>
    <dbReference type="NCBI Taxonomy" id="412755"/>
    <lineage>
        <taxon>unclassified sequences</taxon>
        <taxon>metagenomes</taxon>
        <taxon>ecological metagenomes</taxon>
    </lineage>
</organism>
<reference evidence="13" key="1">
    <citation type="journal article" date="2015" name="Nature">
        <title>Complex archaea that bridge the gap between prokaryotes and eukaryotes.</title>
        <authorList>
            <person name="Spang A."/>
            <person name="Saw J.H."/>
            <person name="Jorgensen S.L."/>
            <person name="Zaremba-Niedzwiedzka K."/>
            <person name="Martijn J."/>
            <person name="Lind A.E."/>
            <person name="van Eijk R."/>
            <person name="Schleper C."/>
            <person name="Guy L."/>
            <person name="Ettema T.J."/>
        </authorList>
    </citation>
    <scope>NUCLEOTIDE SEQUENCE</scope>
</reference>
<dbReference type="EC" id="2.7.1.30" evidence="3"/>
<dbReference type="InterPro" id="IPR018485">
    <property type="entry name" value="FGGY_C"/>
</dbReference>
<comment type="caution">
    <text evidence="13">The sequence shown here is derived from an EMBL/GenBank/DDBJ whole genome shotgun (WGS) entry which is preliminary data.</text>
</comment>
<comment type="catalytic activity">
    <reaction evidence="10">
        <text>glycerol + ATP = sn-glycerol 3-phosphate + ADP + H(+)</text>
        <dbReference type="Rhea" id="RHEA:21644"/>
        <dbReference type="ChEBI" id="CHEBI:15378"/>
        <dbReference type="ChEBI" id="CHEBI:17754"/>
        <dbReference type="ChEBI" id="CHEBI:30616"/>
        <dbReference type="ChEBI" id="CHEBI:57597"/>
        <dbReference type="ChEBI" id="CHEBI:456216"/>
        <dbReference type="EC" id="2.7.1.30"/>
    </reaction>
</comment>
<dbReference type="GO" id="GO:0005524">
    <property type="term" value="F:ATP binding"/>
    <property type="evidence" value="ECO:0007669"/>
    <property type="project" value="UniProtKB-KW"/>
</dbReference>
<evidence type="ECO:0000259" key="12">
    <source>
        <dbReference type="Pfam" id="PF02782"/>
    </source>
</evidence>
<feature type="domain" description="Carbohydrate kinase FGGY C-terminal" evidence="12">
    <location>
        <begin position="78"/>
        <end position="265"/>
    </location>
</feature>
<sequence>NASRTMLYNIVEQRWDEGLLALFNIPCSLLPEVKDNIASFGVTDKHILGAEIPIGGMAGDQQAALIGQGCLMPGMVKSTYGTGCFALMNIGPVFKPSQNRLLTTVAYRVNGQTTYAVEGSIFTAGAAIQWLRDGLGFFDDARESEVLATSVPDSNEVYFVPAFTGLGAPYWCPDAKAMIMGLSRESTQAHIVRAALEAQAYQTLDLMGAMQADGGHTPDVIRADGGLVANKFMCQFLADMLGISIEVPKVTETTAWGAAMLAGVQVGVFSGVEDIAKSWEADKCYKPQMEALQRDRLYAGWKKAVGMLTKEAHGQ</sequence>
<keyword evidence="8" id="KW-0067">ATP-binding</keyword>
<evidence type="ECO:0000256" key="5">
    <source>
        <dbReference type="ARBA" id="ARBA00022741"/>
    </source>
</evidence>
<protein>
    <recommendedName>
        <fullName evidence="3">glycerol kinase</fullName>
        <ecNumber evidence="3">2.7.1.30</ecNumber>
    </recommendedName>
    <alternativeName>
        <fullName evidence="9">ATP:glycerol 3-phosphotransferase</fullName>
    </alternativeName>
</protein>
<dbReference type="EMBL" id="LAZR01066472">
    <property type="protein sequence ID" value="KKK53499.1"/>
    <property type="molecule type" value="Genomic_DNA"/>
</dbReference>
<dbReference type="SUPFAM" id="SSF53067">
    <property type="entry name" value="Actin-like ATPase domain"/>
    <property type="match status" value="2"/>
</dbReference>
<dbReference type="GO" id="GO:0004370">
    <property type="term" value="F:glycerol kinase activity"/>
    <property type="evidence" value="ECO:0007669"/>
    <property type="project" value="UniProtKB-EC"/>
</dbReference>
<dbReference type="Pfam" id="PF00370">
    <property type="entry name" value="FGGY_N"/>
    <property type="match status" value="1"/>
</dbReference>
<dbReference type="FunFam" id="3.30.420.40:FF:000007">
    <property type="entry name" value="Glycerol kinase"/>
    <property type="match status" value="1"/>
</dbReference>
<dbReference type="PANTHER" id="PTHR10196">
    <property type="entry name" value="SUGAR KINASE"/>
    <property type="match status" value="1"/>
</dbReference>
<name>A0A0F8YH52_9ZZZZ</name>